<dbReference type="Gene3D" id="3.90.1030.10">
    <property type="entry name" value="Ribosomal protein L17"/>
    <property type="match status" value="1"/>
</dbReference>
<evidence type="ECO:0000256" key="3">
    <source>
        <dbReference type="ARBA" id="ARBA00023274"/>
    </source>
</evidence>
<dbReference type="AlphaFoldDB" id="F2ULC5"/>
<evidence type="ECO:0000256" key="7">
    <source>
        <dbReference type="RuleBase" id="RU000660"/>
    </source>
</evidence>
<gene>
    <name evidence="8" type="ORF">PTSG_09560</name>
</gene>
<dbReference type="OMA" id="EHKRINT"/>
<dbReference type="InterPro" id="IPR047859">
    <property type="entry name" value="Ribosomal_bL17_CS"/>
</dbReference>
<dbReference type="GO" id="GO:0003735">
    <property type="term" value="F:structural constituent of ribosome"/>
    <property type="evidence" value="ECO:0007669"/>
    <property type="project" value="InterPro"/>
</dbReference>
<dbReference type="eggNOG" id="KOG3280">
    <property type="taxonomic scope" value="Eukaryota"/>
</dbReference>
<dbReference type="PROSITE" id="PS01167">
    <property type="entry name" value="RIBOSOMAL_L17"/>
    <property type="match status" value="1"/>
</dbReference>
<dbReference type="HAMAP" id="MF_01368">
    <property type="entry name" value="Ribosomal_bL17"/>
    <property type="match status" value="1"/>
</dbReference>
<dbReference type="GO" id="GO:0005762">
    <property type="term" value="C:mitochondrial large ribosomal subunit"/>
    <property type="evidence" value="ECO:0007669"/>
    <property type="project" value="TreeGrafter"/>
</dbReference>
<dbReference type="InterPro" id="IPR000456">
    <property type="entry name" value="Ribosomal_bL17"/>
</dbReference>
<dbReference type="NCBIfam" id="TIGR00059">
    <property type="entry name" value="L17"/>
    <property type="match status" value="1"/>
</dbReference>
<dbReference type="OrthoDB" id="275000at2759"/>
<dbReference type="GeneID" id="16070541"/>
<comment type="similarity">
    <text evidence="1 7">Belongs to the bacterial ribosomal protein bL17 family.</text>
</comment>
<evidence type="ECO:0000256" key="1">
    <source>
        <dbReference type="ARBA" id="ARBA00008777"/>
    </source>
</evidence>
<dbReference type="InterPro" id="IPR036373">
    <property type="entry name" value="Ribosomal_bL17_sf"/>
</dbReference>
<dbReference type="KEGG" id="sre:PTSG_09560"/>
<dbReference type="STRING" id="946362.F2ULC5"/>
<evidence type="ECO:0000256" key="4">
    <source>
        <dbReference type="ARBA" id="ARBA00072708"/>
    </source>
</evidence>
<dbReference type="InParanoid" id="F2ULC5"/>
<dbReference type="Pfam" id="PF01196">
    <property type="entry name" value="Ribosomal_L17"/>
    <property type="match status" value="1"/>
</dbReference>
<dbReference type="FunCoup" id="F2ULC5">
    <property type="interactions" value="1310"/>
</dbReference>
<dbReference type="PANTHER" id="PTHR14413:SF16">
    <property type="entry name" value="LARGE RIBOSOMAL SUBUNIT PROTEIN BL17M"/>
    <property type="match status" value="1"/>
</dbReference>
<dbReference type="FunFam" id="3.90.1030.10:FF:000001">
    <property type="entry name" value="50S ribosomal protein L17"/>
    <property type="match status" value="1"/>
</dbReference>
<sequence>MRHRVAFRKLGRDSEHRRALLRNLTAALVKHERIRTTLAKAKELRRPAERLITWAKRGTPAAHNQMEAWLPERELMPKVYNELLPRFEERPGGYTRVLKAGFRQGDKAPMAYIEYVDNSLPPLRPFFERTGGKKSILETAQQQFQQKQQKPQSS</sequence>
<keyword evidence="3 7" id="KW-0687">Ribonucleoprotein</keyword>
<dbReference type="RefSeq" id="XP_004989988.1">
    <property type="nucleotide sequence ID" value="XM_004989931.1"/>
</dbReference>
<dbReference type="Proteomes" id="UP000007799">
    <property type="component" value="Unassembled WGS sequence"/>
</dbReference>
<organism evidence="9">
    <name type="scientific">Salpingoeca rosetta (strain ATCC 50818 / BSB-021)</name>
    <dbReference type="NCBI Taxonomy" id="946362"/>
    <lineage>
        <taxon>Eukaryota</taxon>
        <taxon>Choanoflagellata</taxon>
        <taxon>Craspedida</taxon>
        <taxon>Salpingoecidae</taxon>
        <taxon>Salpingoeca</taxon>
    </lineage>
</organism>
<evidence type="ECO:0000256" key="5">
    <source>
        <dbReference type="ARBA" id="ARBA00077677"/>
    </source>
</evidence>
<evidence type="ECO:0000256" key="6">
    <source>
        <dbReference type="ARBA" id="ARBA00082728"/>
    </source>
</evidence>
<dbReference type="SUPFAM" id="SSF64263">
    <property type="entry name" value="Prokaryotic ribosomal protein L17"/>
    <property type="match status" value="1"/>
</dbReference>
<keyword evidence="9" id="KW-1185">Reference proteome</keyword>
<evidence type="ECO:0000313" key="9">
    <source>
        <dbReference type="Proteomes" id="UP000007799"/>
    </source>
</evidence>
<dbReference type="EMBL" id="GL832980">
    <property type="protein sequence ID" value="EGD77924.1"/>
    <property type="molecule type" value="Genomic_DNA"/>
</dbReference>
<proteinExistence type="inferred from homology"/>
<dbReference type="PANTHER" id="PTHR14413">
    <property type="entry name" value="RIBOSOMAL PROTEIN L17"/>
    <property type="match status" value="1"/>
</dbReference>
<accession>F2ULC5</accession>
<keyword evidence="2 7" id="KW-0689">Ribosomal protein</keyword>
<name>F2ULC5_SALR5</name>
<evidence type="ECO:0000313" key="8">
    <source>
        <dbReference type="EMBL" id="EGD77924.1"/>
    </source>
</evidence>
<reference evidence="8" key="1">
    <citation type="submission" date="2009-08" db="EMBL/GenBank/DDBJ databases">
        <title>Annotation of Salpingoeca rosetta.</title>
        <authorList>
            <consortium name="The Broad Institute Genome Sequencing Platform"/>
            <person name="Russ C."/>
            <person name="Cuomo C."/>
            <person name="Burger G."/>
            <person name="Gray M.W."/>
            <person name="Holland P.W.H."/>
            <person name="King N."/>
            <person name="Lang F.B.F."/>
            <person name="Roger A.J."/>
            <person name="Ruiz-Trillo I."/>
            <person name="Young S.K."/>
            <person name="Zeng Q."/>
            <person name="Gargeya S."/>
            <person name="Alvarado L."/>
            <person name="Berlin A."/>
            <person name="Chapman S.B."/>
            <person name="Chen Z."/>
            <person name="Freedman E."/>
            <person name="Gellesch M."/>
            <person name="Goldberg J."/>
            <person name="Griggs A."/>
            <person name="Gujja S."/>
            <person name="Heilman E."/>
            <person name="Heiman D."/>
            <person name="Howarth C."/>
            <person name="Mehta T."/>
            <person name="Neiman D."/>
            <person name="Pearson M."/>
            <person name="Roberts A."/>
            <person name="Saif S."/>
            <person name="Shea T."/>
            <person name="Shenoy N."/>
            <person name="Sisk P."/>
            <person name="Stolte C."/>
            <person name="Sykes S."/>
            <person name="White J."/>
            <person name="Yandava C."/>
            <person name="Haas B."/>
            <person name="Nusbaum C."/>
            <person name="Birren B."/>
        </authorList>
    </citation>
    <scope>NUCLEOTIDE SEQUENCE [LARGE SCALE GENOMIC DNA]</scope>
    <source>
        <strain evidence="8">ATCC 50818</strain>
    </source>
</reference>
<dbReference type="GO" id="GO:0006412">
    <property type="term" value="P:translation"/>
    <property type="evidence" value="ECO:0007669"/>
    <property type="project" value="InterPro"/>
</dbReference>
<evidence type="ECO:0000256" key="2">
    <source>
        <dbReference type="ARBA" id="ARBA00022980"/>
    </source>
</evidence>
<protein>
    <recommendedName>
        <fullName evidence="4">Large ribosomal subunit protein bL17c</fullName>
    </recommendedName>
    <alternativeName>
        <fullName evidence="5">50S ribosomal protein L17, chloroplastic</fullName>
    </alternativeName>
    <alternativeName>
        <fullName evidence="6">CL17</fullName>
    </alternativeName>
</protein>